<dbReference type="EMBL" id="CAFAAG010000001">
    <property type="protein sequence ID" value="CAB4782867.1"/>
    <property type="molecule type" value="Genomic_DNA"/>
</dbReference>
<proteinExistence type="predicted"/>
<dbReference type="AlphaFoldDB" id="A0A6J6WKT9"/>
<dbReference type="Gene3D" id="3.40.50.150">
    <property type="entry name" value="Vaccinia Virus protein VP39"/>
    <property type="match status" value="1"/>
</dbReference>
<accession>A0A6J6WKT9</accession>
<organism evidence="1">
    <name type="scientific">freshwater metagenome</name>
    <dbReference type="NCBI Taxonomy" id="449393"/>
    <lineage>
        <taxon>unclassified sequences</taxon>
        <taxon>metagenomes</taxon>
        <taxon>ecological metagenomes</taxon>
    </lineage>
</organism>
<gene>
    <name evidence="1" type="ORF">UFOPK2975_00016</name>
</gene>
<dbReference type="InterPro" id="IPR029063">
    <property type="entry name" value="SAM-dependent_MTases_sf"/>
</dbReference>
<dbReference type="Pfam" id="PF13489">
    <property type="entry name" value="Methyltransf_23"/>
    <property type="match status" value="1"/>
</dbReference>
<dbReference type="SUPFAM" id="SSF53335">
    <property type="entry name" value="S-adenosyl-L-methionine-dependent methyltransferases"/>
    <property type="match status" value="1"/>
</dbReference>
<dbReference type="PANTHER" id="PTHR43861">
    <property type="entry name" value="TRANS-ACONITATE 2-METHYLTRANSFERASE-RELATED"/>
    <property type="match status" value="1"/>
</dbReference>
<reference evidence="1" key="1">
    <citation type="submission" date="2020-05" db="EMBL/GenBank/DDBJ databases">
        <authorList>
            <person name="Chiriac C."/>
            <person name="Salcher M."/>
            <person name="Ghai R."/>
            <person name="Kavagutti S V."/>
        </authorList>
    </citation>
    <scope>NUCLEOTIDE SEQUENCE</scope>
</reference>
<protein>
    <submittedName>
        <fullName evidence="1">Unannotated protein</fullName>
    </submittedName>
</protein>
<evidence type="ECO:0000313" key="1">
    <source>
        <dbReference type="EMBL" id="CAB4782867.1"/>
    </source>
</evidence>
<dbReference type="CDD" id="cd02440">
    <property type="entry name" value="AdoMet_MTases"/>
    <property type="match status" value="1"/>
</dbReference>
<name>A0A6J6WKT9_9ZZZZ</name>
<sequence>MNLSAINANGAQCVFCNARLDLMFDCLTDLQEGVSGEQHSLWKCINCGIGQTFPQLCEAELENLYNSDYEPFSVRKGFLQFLTEIKHRLDIRSLKKVLGSELNNNALVFEFGSGSGEFLKKFKNLGCLVSGVEPGATGRRRAAEQFGISLDGTPAESVKFELQHDLIIMRHVLEHLSSPVSVLNNIYQNGLRPGGVLFIKIPRFDSSEFQKFGANWFNLDIPRHRFHFSKAGLLDLLTSVGFSEIVYKNENVPLDYLRSIEYEFRTLGLSGSQFRRILIRIPKPISIFIAKLVTMTFVRNVPSRMIVIARK</sequence>